<dbReference type="RefSeq" id="WP_076300217.1">
    <property type="nucleotide sequence ID" value="NZ_MPTD01000015.1"/>
</dbReference>
<keyword evidence="2" id="KW-1185">Reference proteome</keyword>
<reference evidence="1 2" key="1">
    <citation type="submission" date="2016-10" db="EMBL/GenBank/DDBJ databases">
        <title>Paenibacillus species isolates.</title>
        <authorList>
            <person name="Beno S.M."/>
        </authorList>
    </citation>
    <scope>NUCLEOTIDE SEQUENCE [LARGE SCALE GENOMIC DNA]</scope>
    <source>
        <strain evidence="1 2">FSL R5-0923</strain>
    </source>
</reference>
<name>A0ABX3HDE7_9BACL</name>
<dbReference type="Proteomes" id="UP000187313">
    <property type="component" value="Unassembled WGS sequence"/>
</dbReference>
<evidence type="ECO:0000313" key="1">
    <source>
        <dbReference type="EMBL" id="OMD48520.1"/>
    </source>
</evidence>
<gene>
    <name evidence="1" type="ORF">BSK51_21555</name>
</gene>
<proteinExistence type="predicted"/>
<accession>A0ABX3HDE7</accession>
<protein>
    <submittedName>
        <fullName evidence="1">Uncharacterized protein</fullName>
    </submittedName>
</protein>
<organism evidence="1 2">
    <name type="scientific">Paenibacillus odorifer</name>
    <dbReference type="NCBI Taxonomy" id="189426"/>
    <lineage>
        <taxon>Bacteria</taxon>
        <taxon>Bacillati</taxon>
        <taxon>Bacillota</taxon>
        <taxon>Bacilli</taxon>
        <taxon>Bacillales</taxon>
        <taxon>Paenibacillaceae</taxon>
        <taxon>Paenibacillus</taxon>
    </lineage>
</organism>
<sequence>MPRIHRLSSFHEYRPPDPSSGRLIGVSNANTADLLSIANDLYDDSGYSRFVYSVTKSQLRTYCDEFFADFVENVPVESYGSEDISSKTAVTLEEPVRCLVYDAFRSPLFTAQEFKFLTGTDFLTGIGIYSLSSKFSFGDSKKELLGKIAQYNLQSQNLSLRLMVAIIQPNSSWQLALGQIRVHKYTKSNSGSVGFALFDPAVFISSIFTKKSLKDVQHEKFDMCIPLIGDMSYYK</sequence>
<dbReference type="EMBL" id="MPTD01000015">
    <property type="protein sequence ID" value="OMD48520.1"/>
    <property type="molecule type" value="Genomic_DNA"/>
</dbReference>
<comment type="caution">
    <text evidence="1">The sequence shown here is derived from an EMBL/GenBank/DDBJ whole genome shotgun (WGS) entry which is preliminary data.</text>
</comment>
<evidence type="ECO:0000313" key="2">
    <source>
        <dbReference type="Proteomes" id="UP000187313"/>
    </source>
</evidence>